<dbReference type="RefSeq" id="WP_317641381.1">
    <property type="nucleotide sequence ID" value="NZ_JAPMIV010000043.1"/>
</dbReference>
<dbReference type="Proteomes" id="UP001276150">
    <property type="component" value="Unassembled WGS sequence"/>
</dbReference>
<organism evidence="1 2">
    <name type="scientific">Deinococcus arenicola</name>
    <dbReference type="NCBI Taxonomy" id="2994950"/>
    <lineage>
        <taxon>Bacteria</taxon>
        <taxon>Thermotogati</taxon>
        <taxon>Deinococcota</taxon>
        <taxon>Deinococci</taxon>
        <taxon>Deinococcales</taxon>
        <taxon>Deinococcaceae</taxon>
        <taxon>Deinococcus</taxon>
    </lineage>
</organism>
<gene>
    <name evidence="1" type="ORF">ORD21_15640</name>
</gene>
<accession>A0ABU4DUD9</accession>
<sequence>MTQHALYVGAVWKPITCGYTWAIPKVDRVGQTQHTPYGEPWDDGQAPGEAPNLRASPSSLILMVGGVNATAAAQGAEGWTQAVLGATRIRFEPTGRFMRLLLARAVGERDPVRGTFYKIEFQLEYKDPFWHDTEGDGSTRLSP</sequence>
<evidence type="ECO:0000313" key="1">
    <source>
        <dbReference type="EMBL" id="MDV6376031.1"/>
    </source>
</evidence>
<reference evidence="1 2" key="1">
    <citation type="submission" date="2022-11" db="EMBL/GenBank/DDBJ databases">
        <title>Deinococcus ZS9-10, Low Temperature and Draught-tolerating, UV-resistant Bacteria from Continental Antarctica.</title>
        <authorList>
            <person name="Cheng L."/>
        </authorList>
    </citation>
    <scope>NUCLEOTIDE SEQUENCE [LARGE SCALE GENOMIC DNA]</scope>
    <source>
        <strain evidence="1 2">ZS9-10</strain>
    </source>
</reference>
<dbReference type="EMBL" id="JAPMIV010000043">
    <property type="protein sequence ID" value="MDV6376031.1"/>
    <property type="molecule type" value="Genomic_DNA"/>
</dbReference>
<keyword evidence="2" id="KW-1185">Reference proteome</keyword>
<proteinExistence type="predicted"/>
<name>A0ABU4DUD9_9DEIO</name>
<evidence type="ECO:0000313" key="2">
    <source>
        <dbReference type="Proteomes" id="UP001276150"/>
    </source>
</evidence>
<protein>
    <submittedName>
        <fullName evidence="1">Uncharacterized protein</fullName>
    </submittedName>
</protein>
<comment type="caution">
    <text evidence="1">The sequence shown here is derived from an EMBL/GenBank/DDBJ whole genome shotgun (WGS) entry which is preliminary data.</text>
</comment>